<proteinExistence type="predicted"/>
<feature type="compositionally biased region" description="Low complexity" evidence="4">
    <location>
        <begin position="269"/>
        <end position="278"/>
    </location>
</feature>
<dbReference type="InterPro" id="IPR051188">
    <property type="entry name" value="PHD-type_Zinc_Finger"/>
</dbReference>
<feature type="compositionally biased region" description="Polar residues" evidence="4">
    <location>
        <begin position="612"/>
        <end position="630"/>
    </location>
</feature>
<dbReference type="InterPro" id="IPR013083">
    <property type="entry name" value="Znf_RING/FYVE/PHD"/>
</dbReference>
<organism evidence="6">
    <name type="scientific">Tetraselmis sp. GSL018</name>
    <dbReference type="NCBI Taxonomy" id="582737"/>
    <lineage>
        <taxon>Eukaryota</taxon>
        <taxon>Viridiplantae</taxon>
        <taxon>Chlorophyta</taxon>
        <taxon>core chlorophytes</taxon>
        <taxon>Chlorodendrophyceae</taxon>
        <taxon>Chlorodendrales</taxon>
        <taxon>Chlorodendraceae</taxon>
        <taxon>Tetraselmis</taxon>
    </lineage>
</organism>
<dbReference type="InterPro" id="IPR034732">
    <property type="entry name" value="EPHD"/>
</dbReference>
<keyword evidence="2" id="KW-0863">Zinc-finger</keyword>
<evidence type="ECO:0000256" key="4">
    <source>
        <dbReference type="SAM" id="MobiDB-lite"/>
    </source>
</evidence>
<reference evidence="6" key="1">
    <citation type="submission" date="2014-05" db="EMBL/GenBank/DDBJ databases">
        <title>The transcriptome of the halophilic microalga Tetraselmis sp. GSL018 isolated from the Great Salt Lake, Utah.</title>
        <authorList>
            <person name="Jinkerson R.E."/>
            <person name="D'Adamo S."/>
            <person name="Posewitz M.C."/>
        </authorList>
    </citation>
    <scope>NUCLEOTIDE SEQUENCE</scope>
    <source>
        <strain evidence="6">GSL018</strain>
    </source>
</reference>
<dbReference type="EMBL" id="GBEZ01020658">
    <property type="protein sequence ID" value="JAC66028.1"/>
    <property type="molecule type" value="Transcribed_RNA"/>
</dbReference>
<feature type="compositionally biased region" description="Basic and acidic residues" evidence="4">
    <location>
        <begin position="78"/>
        <end position="91"/>
    </location>
</feature>
<dbReference type="PANTHER" id="PTHR12420">
    <property type="entry name" value="PHD FINGER PROTEIN"/>
    <property type="match status" value="1"/>
</dbReference>
<feature type="compositionally biased region" description="Basic and acidic residues" evidence="4">
    <location>
        <begin position="329"/>
        <end position="341"/>
    </location>
</feature>
<evidence type="ECO:0000256" key="2">
    <source>
        <dbReference type="ARBA" id="ARBA00022771"/>
    </source>
</evidence>
<dbReference type="PROSITE" id="PS51805">
    <property type="entry name" value="EPHD"/>
    <property type="match status" value="1"/>
</dbReference>
<feature type="compositionally biased region" description="Basic and acidic residues" evidence="4">
    <location>
        <begin position="673"/>
        <end position="685"/>
    </location>
</feature>
<feature type="region of interest" description="Disordered" evidence="4">
    <location>
        <begin position="189"/>
        <end position="346"/>
    </location>
</feature>
<name>A0A061R234_9CHLO</name>
<dbReference type="Gene3D" id="3.30.40.10">
    <property type="entry name" value="Zinc/RING finger domain, C3HC4 (zinc finger)"/>
    <property type="match status" value="1"/>
</dbReference>
<feature type="compositionally biased region" description="Low complexity" evidence="4">
    <location>
        <begin position="562"/>
        <end position="581"/>
    </location>
</feature>
<feature type="compositionally biased region" description="Basic and acidic residues" evidence="4">
    <location>
        <begin position="582"/>
        <end position="594"/>
    </location>
</feature>
<feature type="compositionally biased region" description="Basic and acidic residues" evidence="4">
    <location>
        <begin position="484"/>
        <end position="496"/>
    </location>
</feature>
<dbReference type="Pfam" id="PF13771">
    <property type="entry name" value="zf-HC5HC2H"/>
    <property type="match status" value="1"/>
</dbReference>
<feature type="domain" description="PHD-type" evidence="5">
    <location>
        <begin position="350"/>
        <end position="481"/>
    </location>
</feature>
<feature type="compositionally biased region" description="Acidic residues" evidence="4">
    <location>
        <begin position="49"/>
        <end position="58"/>
    </location>
</feature>
<keyword evidence="3" id="KW-0862">Zinc</keyword>
<accession>A0A061R234</accession>
<evidence type="ECO:0000313" key="6">
    <source>
        <dbReference type="EMBL" id="JAC66028.1"/>
    </source>
</evidence>
<evidence type="ECO:0000256" key="3">
    <source>
        <dbReference type="ARBA" id="ARBA00022833"/>
    </source>
</evidence>
<dbReference type="GO" id="GO:0008270">
    <property type="term" value="F:zinc ion binding"/>
    <property type="evidence" value="ECO:0007669"/>
    <property type="project" value="UniProtKB-KW"/>
</dbReference>
<sequence length="707" mass="74196">MSSGGERKAAASQQAPGKSPGREHRAGAPRRRPRKKDVGAGRSPVLGDEWPEEPEAPLEDEKHILSGGPIAGGANSIDGRRCSLELPRAADEQPDSGAPDRSRRARQPPQWLREDSPSRGAGAPEPRRKHEAAGAAGAHAGRQQSQEEDHRRPQLTHWTLSEDGGELAVTLSFGGALYCGQLVAVGQQQRRALPRQRMGPRVTPVGVASGNTGDSSEDASADAEHSACTGTKRGEGRRRKEHGQRPEDMARGPPKRQRTTRDEDGAGGASADAGQSESVGAKRANACGPQEHISRPDPAGNGFKRQRTTRDDDRAGTESPDGGRGSPPPDRRSKAEHRFSRLAEQGPPPGALCSLCQLEEGEEDCFDTPEGGGVAPLSLGPLLLVRTSAITHAWAHAECARWCPEVSEGGGDRGGVPAALKGLPEAVQSARRVKCAECGQRGAAICCQARGCRRSFHLPCAHAAGCLLQEGSCAAFCPEHAEGAIREQSRRSERATGRGCRARQGGPGSSVPAKADGPEDREEFPGTPGAAEAKAAADILGSMHRHAPPQPSEQRAGARPPASHGKAKQASKASAGSARASADPRRDGHSKEAGHGQSKNPQVGPGKKDPSGSLSSAKGNAQPPGSNQPASARAHRLVSENVLGIPGAQDDSSSSSSDADIDSSDNEVLTKACKRDRGKGMDRNRHNSCRKYMPQSVDGLKCKRYTD</sequence>
<dbReference type="AlphaFoldDB" id="A0A061R234"/>
<protein>
    <submittedName>
        <fullName evidence="6">BRCA1-associated RING domain protein 1</fullName>
    </submittedName>
</protein>
<gene>
    <name evidence="6" type="primary">BARD1</name>
    <name evidence="6" type="ORF">TSPGSL018_14641</name>
</gene>
<evidence type="ECO:0000256" key="1">
    <source>
        <dbReference type="ARBA" id="ARBA00022723"/>
    </source>
</evidence>
<keyword evidence="1" id="KW-0479">Metal-binding</keyword>
<evidence type="ECO:0000259" key="5">
    <source>
        <dbReference type="PROSITE" id="PS51805"/>
    </source>
</evidence>
<feature type="region of interest" description="Disordered" evidence="4">
    <location>
        <begin position="1"/>
        <end position="164"/>
    </location>
</feature>
<feature type="region of interest" description="Disordered" evidence="4">
    <location>
        <begin position="484"/>
        <end position="692"/>
    </location>
</feature>